<dbReference type="GO" id="GO:0005737">
    <property type="term" value="C:cytoplasm"/>
    <property type="evidence" value="ECO:0007669"/>
    <property type="project" value="UniProtKB-SubCell"/>
</dbReference>
<dbReference type="InterPro" id="IPR042196">
    <property type="entry name" value="FHIPEP_4"/>
</dbReference>
<dbReference type="InterPro" id="IPR006302">
    <property type="entry name" value="T3SS_HrcV"/>
</dbReference>
<dbReference type="InterPro" id="IPR001712">
    <property type="entry name" value="T3SS_FHIPEP"/>
</dbReference>
<dbReference type="InterPro" id="IPR020003">
    <property type="entry name" value="ATPase_a/bsu_AS"/>
</dbReference>
<dbReference type="OrthoDB" id="2435309at2759"/>
<dbReference type="InterPro" id="IPR003593">
    <property type="entry name" value="AAA+_ATPase"/>
</dbReference>
<evidence type="ECO:0000256" key="3">
    <source>
        <dbReference type="ARBA" id="ARBA00008835"/>
    </source>
</evidence>
<feature type="domain" description="AAA+ ATPase" evidence="17">
    <location>
        <begin position="1057"/>
        <end position="1238"/>
    </location>
</feature>
<keyword evidence="14 16" id="KW-0472">Membrane</keyword>
<evidence type="ECO:0000313" key="18">
    <source>
        <dbReference type="EMBL" id="KAG0323087.1"/>
    </source>
</evidence>
<dbReference type="GO" id="GO:0016887">
    <property type="term" value="F:ATP hydrolysis activity"/>
    <property type="evidence" value="ECO:0007669"/>
    <property type="project" value="InterPro"/>
</dbReference>
<dbReference type="GO" id="GO:0005524">
    <property type="term" value="F:ATP binding"/>
    <property type="evidence" value="ECO:0007669"/>
    <property type="project" value="InterPro"/>
</dbReference>
<dbReference type="Pfam" id="PF00771">
    <property type="entry name" value="FHIPEP"/>
    <property type="match status" value="1"/>
</dbReference>
<evidence type="ECO:0000256" key="12">
    <source>
        <dbReference type="ARBA" id="ARBA00022989"/>
    </source>
</evidence>
<dbReference type="PRINTS" id="PR00949">
    <property type="entry name" value="TYPE3IMAPROT"/>
</dbReference>
<dbReference type="SUPFAM" id="SSF52540">
    <property type="entry name" value="P-loop containing nucleoside triphosphate hydrolases"/>
    <property type="match status" value="1"/>
</dbReference>
<dbReference type="InterPro" id="IPR000194">
    <property type="entry name" value="ATPase_F1/V1/A1_a/bsu_nucl-bd"/>
</dbReference>
<dbReference type="NCBIfam" id="TIGR01026">
    <property type="entry name" value="fliI_yscN"/>
    <property type="match status" value="1"/>
</dbReference>
<dbReference type="InterPro" id="IPR042194">
    <property type="entry name" value="FHIPEP_1"/>
</dbReference>
<evidence type="ECO:0000259" key="17">
    <source>
        <dbReference type="SMART" id="SM00382"/>
    </source>
</evidence>
<comment type="similarity">
    <text evidence="4">Belongs to the ATPase alpha/beta chains family.</text>
</comment>
<gene>
    <name evidence="18" type="ORF">BGZ97_000553</name>
</gene>
<dbReference type="CDD" id="cd01136">
    <property type="entry name" value="ATPase_flagellum-secretory_path_III"/>
    <property type="match status" value="1"/>
</dbReference>
<dbReference type="Proteomes" id="UP000823405">
    <property type="component" value="Unassembled WGS sequence"/>
</dbReference>
<dbReference type="Pfam" id="PF18269">
    <property type="entry name" value="T3SS_ATPase_C"/>
    <property type="match status" value="1"/>
</dbReference>
<organism evidence="18 19">
    <name type="scientific">Linnemannia gamsii</name>
    <dbReference type="NCBI Taxonomy" id="64522"/>
    <lineage>
        <taxon>Eukaryota</taxon>
        <taxon>Fungi</taxon>
        <taxon>Fungi incertae sedis</taxon>
        <taxon>Mucoromycota</taxon>
        <taxon>Mortierellomycotina</taxon>
        <taxon>Mortierellomycetes</taxon>
        <taxon>Mortierellales</taxon>
        <taxon>Mortierellaceae</taxon>
        <taxon>Linnemannia</taxon>
    </lineage>
</organism>
<dbReference type="PANTHER" id="PTHR30161">
    <property type="entry name" value="FLAGELLAR EXPORT PROTEIN, MEMBRANE FLHA SUBUNIT-RELATED"/>
    <property type="match status" value="1"/>
</dbReference>
<evidence type="ECO:0000256" key="7">
    <source>
        <dbReference type="ARBA" id="ARBA00022475"/>
    </source>
</evidence>
<dbReference type="PANTHER" id="PTHR30161:SF3">
    <property type="entry name" value="SECRETION SYSTEM APPARATUS PROTEIN SSAV"/>
    <property type="match status" value="1"/>
</dbReference>
<keyword evidence="6" id="KW-0813">Transport</keyword>
<evidence type="ECO:0000256" key="16">
    <source>
        <dbReference type="SAM" id="Phobius"/>
    </source>
</evidence>
<dbReference type="InterPro" id="IPR027417">
    <property type="entry name" value="P-loop_NTPase"/>
</dbReference>
<name>A0A9P6RR88_9FUNG</name>
<evidence type="ECO:0000256" key="4">
    <source>
        <dbReference type="ARBA" id="ARBA00008936"/>
    </source>
</evidence>
<comment type="similarity">
    <text evidence="3">Belongs to the FHIPEP (flagella/HR/invasion proteins export pore) family.</text>
</comment>
<sequence length="1351" mass="147494">MLKPYLETLKPHLDAVACSQLAVFSAAVAPPGFRVQRPLVEPEQLIEYARAYGAAVLTGAFAGSVVLQALEILLAPAVAVNIEANPFNLEINLLDGPEPSESVLPASTLDLLEQAQAVLEHAQTQVALLQHEVELEAVQIRATASELGAEDKAALIRQAQDEARDETVTQGLSWLLDEAQLEASIIDRLEARVRSTMASVLQEWLDGQDRVAQLARQLATQVGERARQRPYKIRLHPAECEAVAAQLAHSPGLAEVHCVADAALTAGQAIIDTEFLRIEFDLSRHWAQVLAALRGDTSSASLALPTTDTNTANDEHSSDALAPQIEPVWLTPAINRLNSILIAASQRQDIILVAIVVTAVFMMILPLPTVLVDILIAINIMLSVTALTIAIYIRNPLEFSAFPALLLITTLYRLALTITTSRLILLQHDAGEIVYAFGNFVVAGNVAVGIIIFTIITVVQFIVITKGAERVAEVSARFSLDGMPGRQMSIDGDMRAGVLSAEEAKFERDLLQKESRLFGAMDGAMKFVKGDAIASIIVVLVNIIGGIAIGVMQHNMSASQAVGTYAILSVGDGLIAQIPALLISITAGLIVTRIPNAKQENLATQMMGQLVGQPWALLMAGAVMLIFALIPGFPTFIFGGLAALVLGFGFHVWRTQARAAHGQQGAAAKGEGQAAPAPALLVRIGPKAARRERLASALERFCRERFDELGLPIPLPVIVEAPELPPYRVEIQLYLVPVVSLTLPENADLVWAKAQALHPEAQEYSLPWGVMLSWLPPEHREEATSLGLTVHSNEDRISALLGAVVARYAEDFVGLQETRTLLNSVEKNYPELQRELLRAMSLHKISEIIRRLVSEGVPIRDLRSVCEALADWANKEKDIVLLTEYVRITLRRQICHVFGGPQRRISVLLIGERIENMIRDSIRETSAGTYSALDADKTTAILELLRRHINSYQARGEYPVLLTAMDVRRYLRKMIEREFFATPVLSTQELMEDLEVNVLGNLELFDEDPLAQRLDERLQARLTVLAAREIGAVRRVGPTEPLSLGIRAIDGLLTCGKGQRVGIFAAAGVGKSALLGMMMHGNLADIVVLALVGERGREVREFIDRVFDDEMRRRAVIVIATSDRPALERYKAAYTATTIAEYFRDQGKNVLLLVDSVTRYARAARQLGVAAGEPMAANGYPPSVFAALPRLLERAGPAAQGVITGIYTVLVEGDNMNEPVADETRSILDGHIVLSRALAERNHYPAIDVLRSVSRVMAHVAPTELKKHAAKLRRLLSRYDDIDLLVRVGEYQRGQDAEADEALDRRSAIESFLRQSTVQSGGLAATEMALRQALTDSQVASTRSRHDELMQ</sequence>
<dbReference type="Gene3D" id="1.10.8.540">
    <property type="entry name" value="FHIPEP family, domain 3"/>
    <property type="match status" value="1"/>
</dbReference>
<feature type="transmembrane region" description="Helical" evidence="16">
    <location>
        <begin position="374"/>
        <end position="393"/>
    </location>
</feature>
<dbReference type="InterPro" id="IPR042193">
    <property type="entry name" value="FHIPEP_3"/>
</dbReference>
<evidence type="ECO:0000256" key="9">
    <source>
        <dbReference type="ARBA" id="ARBA00022692"/>
    </source>
</evidence>
<keyword evidence="12 16" id="KW-1133">Transmembrane helix</keyword>
<keyword evidence="7" id="KW-1003">Cell membrane</keyword>
<dbReference type="Gene3D" id="3.40.30.60">
    <property type="entry name" value="FHIPEP family, domain 1"/>
    <property type="match status" value="1"/>
</dbReference>
<dbReference type="GO" id="GO:0005886">
    <property type="term" value="C:plasma membrane"/>
    <property type="evidence" value="ECO:0007669"/>
    <property type="project" value="UniProtKB-SubCell"/>
</dbReference>
<protein>
    <recommendedName>
        <fullName evidence="5">ATP synthase subunit beta, mitochondrial</fullName>
    </recommendedName>
</protein>
<dbReference type="Gene3D" id="3.40.50.12790">
    <property type="entry name" value="FHIPEP family, domain 4"/>
    <property type="match status" value="1"/>
</dbReference>
<feature type="transmembrane region" description="Helical" evidence="16">
    <location>
        <begin position="437"/>
        <end position="463"/>
    </location>
</feature>
<keyword evidence="13" id="KW-0406">Ion transport</keyword>
<dbReference type="EMBL" id="JAAAIN010000011">
    <property type="protein sequence ID" value="KAG0323087.1"/>
    <property type="molecule type" value="Genomic_DNA"/>
</dbReference>
<feature type="transmembrane region" description="Helical" evidence="16">
    <location>
        <begin position="532"/>
        <end position="553"/>
    </location>
</feature>
<evidence type="ECO:0000256" key="2">
    <source>
        <dbReference type="ARBA" id="ARBA00004651"/>
    </source>
</evidence>
<keyword evidence="9 16" id="KW-0812">Transmembrane</keyword>
<dbReference type="InterPro" id="IPR040627">
    <property type="entry name" value="T3SS_ATPase_C"/>
</dbReference>
<comment type="subcellular location">
    <subcellularLocation>
        <location evidence="2">Cell membrane</location>
        <topology evidence="2">Multi-pass membrane protein</topology>
    </subcellularLocation>
    <subcellularLocation>
        <location evidence="1">Cytoplasm</location>
    </subcellularLocation>
</comment>
<keyword evidence="11" id="KW-0653">Protein transport</keyword>
<dbReference type="GO" id="GO:0030254">
    <property type="term" value="P:protein secretion by the type III secretion system"/>
    <property type="evidence" value="ECO:0007669"/>
    <property type="project" value="InterPro"/>
</dbReference>
<dbReference type="GO" id="GO:1902600">
    <property type="term" value="P:proton transmembrane transport"/>
    <property type="evidence" value="ECO:0007669"/>
    <property type="project" value="UniProtKB-KW"/>
</dbReference>
<evidence type="ECO:0000256" key="11">
    <source>
        <dbReference type="ARBA" id="ARBA00022927"/>
    </source>
</evidence>
<comment type="caution">
    <text evidence="18">The sequence shown here is derived from an EMBL/GenBank/DDBJ whole genome shotgun (WGS) entry which is preliminary data.</text>
</comment>
<evidence type="ECO:0000256" key="5">
    <source>
        <dbReference type="ARBA" id="ARBA00019294"/>
    </source>
</evidence>
<dbReference type="PROSITE" id="PS00152">
    <property type="entry name" value="ATPASE_ALPHA_BETA"/>
    <property type="match status" value="1"/>
</dbReference>
<dbReference type="SMART" id="SM00382">
    <property type="entry name" value="AAA"/>
    <property type="match status" value="1"/>
</dbReference>
<feature type="transmembrane region" description="Helical" evidence="16">
    <location>
        <begin position="610"/>
        <end position="630"/>
    </location>
</feature>
<evidence type="ECO:0000256" key="14">
    <source>
        <dbReference type="ARBA" id="ARBA00023136"/>
    </source>
</evidence>
<dbReference type="NCBIfam" id="TIGR01399">
    <property type="entry name" value="hrcV"/>
    <property type="match status" value="1"/>
</dbReference>
<keyword evidence="8" id="KW-0963">Cytoplasm</keyword>
<evidence type="ECO:0000313" key="19">
    <source>
        <dbReference type="Proteomes" id="UP000823405"/>
    </source>
</evidence>
<accession>A0A9P6RR88</accession>
<evidence type="ECO:0000256" key="10">
    <source>
        <dbReference type="ARBA" id="ARBA00022781"/>
    </source>
</evidence>
<dbReference type="Pfam" id="PF00006">
    <property type="entry name" value="ATP-synt_ab"/>
    <property type="match status" value="1"/>
</dbReference>
<evidence type="ECO:0000256" key="8">
    <source>
        <dbReference type="ARBA" id="ARBA00022490"/>
    </source>
</evidence>
<dbReference type="GO" id="GO:0008564">
    <property type="term" value="F:protein-exporting ATPase activity"/>
    <property type="evidence" value="ECO:0007669"/>
    <property type="project" value="UniProtKB-EC"/>
</dbReference>
<evidence type="ECO:0000256" key="6">
    <source>
        <dbReference type="ARBA" id="ARBA00022448"/>
    </source>
</evidence>
<reference evidence="18" key="1">
    <citation type="journal article" date="2020" name="Fungal Divers.">
        <title>Resolving the Mortierellaceae phylogeny through synthesis of multi-gene phylogenetics and phylogenomics.</title>
        <authorList>
            <person name="Vandepol N."/>
            <person name="Liber J."/>
            <person name="Desiro A."/>
            <person name="Na H."/>
            <person name="Kennedy M."/>
            <person name="Barry K."/>
            <person name="Grigoriev I.V."/>
            <person name="Miller A.N."/>
            <person name="O'Donnell K."/>
            <person name="Stajich J.E."/>
            <person name="Bonito G."/>
        </authorList>
    </citation>
    <scope>NUCLEOTIDE SEQUENCE</scope>
    <source>
        <strain evidence="18">NVP60</strain>
    </source>
</reference>
<keyword evidence="10" id="KW-0375">Hydrogen ion transport</keyword>
<evidence type="ECO:0000256" key="13">
    <source>
        <dbReference type="ARBA" id="ARBA00023065"/>
    </source>
</evidence>
<feature type="transmembrane region" description="Helical" evidence="16">
    <location>
        <begin position="565"/>
        <end position="590"/>
    </location>
</feature>
<dbReference type="InterPro" id="IPR005714">
    <property type="entry name" value="ATPase_T3SS_FliI/YscN"/>
</dbReference>
<feature type="transmembrane region" description="Helical" evidence="16">
    <location>
        <begin position="405"/>
        <end position="425"/>
    </location>
</feature>
<keyword evidence="19" id="KW-1185">Reference proteome</keyword>
<evidence type="ECO:0000256" key="15">
    <source>
        <dbReference type="ARBA" id="ARBA00034006"/>
    </source>
</evidence>
<dbReference type="Gene3D" id="3.40.50.12240">
    <property type="match status" value="1"/>
</dbReference>
<proteinExistence type="inferred from homology"/>
<comment type="catalytic activity">
    <reaction evidence="15">
        <text>ATP + H2O + cellular proteinSide 1 = ADP + phosphate + cellular proteinSide 2.</text>
        <dbReference type="EC" id="7.4.2.8"/>
    </reaction>
</comment>
<evidence type="ECO:0000256" key="1">
    <source>
        <dbReference type="ARBA" id="ARBA00004496"/>
    </source>
</evidence>